<organism evidence="1 2">
    <name type="scientific">Butyricicoccus porcorum</name>
    <dbReference type="NCBI Taxonomy" id="1945634"/>
    <lineage>
        <taxon>Bacteria</taxon>
        <taxon>Bacillati</taxon>
        <taxon>Bacillota</taxon>
        <taxon>Clostridia</taxon>
        <taxon>Eubacteriales</taxon>
        <taxon>Butyricicoccaceae</taxon>
        <taxon>Butyricicoccus</taxon>
    </lineage>
</organism>
<sequence length="133" mass="14852">MQWGNKPFDFVDIRMEDIEQELQETGDEPLIQMMQRLSEGDDEALEFVGTAYLRGSNGLHADFDKAVLFLQLAAECGSTTAQLYIADCYAYGIGMTPDLDAARNYYRLAAQSQTPSVRDAACGQLERLKNAEQ</sequence>
<reference evidence="1 2" key="1">
    <citation type="submission" date="2017-05" db="EMBL/GenBank/DDBJ databases">
        <title>Butyricicoccus porcorum sp. nov. a butyrate-producing bacterium from the swine intestinal tract.</title>
        <authorList>
            <person name="Trachsel J."/>
            <person name="Humphrey S."/>
            <person name="Allen H.K."/>
        </authorList>
    </citation>
    <scope>NUCLEOTIDE SEQUENCE [LARGE SCALE GENOMIC DNA]</scope>
    <source>
        <strain evidence="1">BB10</strain>
    </source>
</reference>
<gene>
    <name evidence="1" type="ORF">CBW42_08150</name>
</gene>
<dbReference type="InterPro" id="IPR006597">
    <property type="entry name" value="Sel1-like"/>
</dbReference>
<name>A0A252F4U5_9FIRM</name>
<evidence type="ECO:0000313" key="1">
    <source>
        <dbReference type="EMBL" id="OUM20785.1"/>
    </source>
</evidence>
<dbReference type="Proteomes" id="UP000194903">
    <property type="component" value="Unassembled WGS sequence"/>
</dbReference>
<dbReference type="InterPro" id="IPR050767">
    <property type="entry name" value="Sel1_AlgK"/>
</dbReference>
<protein>
    <recommendedName>
        <fullName evidence="3">Sel1 repeat family protein</fullName>
    </recommendedName>
</protein>
<dbReference type="RefSeq" id="WP_087019720.1">
    <property type="nucleotide sequence ID" value="NZ_CP178353.1"/>
</dbReference>
<dbReference type="AlphaFoldDB" id="A0A252F4U5"/>
<dbReference type="SMART" id="SM00671">
    <property type="entry name" value="SEL1"/>
    <property type="match status" value="2"/>
</dbReference>
<comment type="caution">
    <text evidence="1">The sequence shown here is derived from an EMBL/GenBank/DDBJ whole genome shotgun (WGS) entry which is preliminary data.</text>
</comment>
<evidence type="ECO:0008006" key="3">
    <source>
        <dbReference type="Google" id="ProtNLM"/>
    </source>
</evidence>
<dbReference type="Gene3D" id="1.25.40.10">
    <property type="entry name" value="Tetratricopeptide repeat domain"/>
    <property type="match status" value="1"/>
</dbReference>
<proteinExistence type="predicted"/>
<dbReference type="Pfam" id="PF08238">
    <property type="entry name" value="Sel1"/>
    <property type="match status" value="2"/>
</dbReference>
<dbReference type="PANTHER" id="PTHR11102:SF160">
    <property type="entry name" value="ERAD-ASSOCIATED E3 UBIQUITIN-PROTEIN LIGASE COMPONENT HRD3"/>
    <property type="match status" value="1"/>
</dbReference>
<dbReference type="PANTHER" id="PTHR11102">
    <property type="entry name" value="SEL-1-LIKE PROTEIN"/>
    <property type="match status" value="1"/>
</dbReference>
<keyword evidence="2" id="KW-1185">Reference proteome</keyword>
<dbReference type="EMBL" id="NHOC01000005">
    <property type="protein sequence ID" value="OUM20785.1"/>
    <property type="molecule type" value="Genomic_DNA"/>
</dbReference>
<evidence type="ECO:0000313" key="2">
    <source>
        <dbReference type="Proteomes" id="UP000194903"/>
    </source>
</evidence>
<accession>A0A252F4U5</accession>
<dbReference type="SUPFAM" id="SSF81901">
    <property type="entry name" value="HCP-like"/>
    <property type="match status" value="1"/>
</dbReference>
<dbReference type="InterPro" id="IPR011990">
    <property type="entry name" value="TPR-like_helical_dom_sf"/>
</dbReference>